<dbReference type="Proteomes" id="UP000186026">
    <property type="component" value="Unassembled WGS sequence"/>
</dbReference>
<evidence type="ECO:0000256" key="3">
    <source>
        <dbReference type="ARBA" id="ARBA00022714"/>
    </source>
</evidence>
<organism evidence="10 11">
    <name type="scientific">Belliella pelovolcani</name>
    <dbReference type="NCBI Taxonomy" id="529505"/>
    <lineage>
        <taxon>Bacteria</taxon>
        <taxon>Pseudomonadati</taxon>
        <taxon>Bacteroidota</taxon>
        <taxon>Cytophagia</taxon>
        <taxon>Cytophagales</taxon>
        <taxon>Cyclobacteriaceae</taxon>
        <taxon>Belliella</taxon>
    </lineage>
</organism>
<comment type="cofactor">
    <cofactor evidence="1">
        <name>FAD</name>
        <dbReference type="ChEBI" id="CHEBI:57692"/>
    </cofactor>
</comment>
<dbReference type="GO" id="GO:0050660">
    <property type="term" value="F:flavin adenine dinucleotide binding"/>
    <property type="evidence" value="ECO:0007669"/>
    <property type="project" value="TreeGrafter"/>
</dbReference>
<dbReference type="Pfam" id="PF08022">
    <property type="entry name" value="FAD_binding_8"/>
    <property type="match status" value="1"/>
</dbReference>
<dbReference type="InterPro" id="IPR039261">
    <property type="entry name" value="FNR_nucleotide-bd"/>
</dbReference>
<dbReference type="PANTHER" id="PTHR47354:SF8">
    <property type="entry name" value="1,2-PHENYLACETYL-COA EPOXIDASE, SUBUNIT E"/>
    <property type="match status" value="1"/>
</dbReference>
<gene>
    <name evidence="10" type="ORF">SAMN05421761_11358</name>
</gene>
<dbReference type="Gene3D" id="2.40.30.10">
    <property type="entry name" value="Translation factors"/>
    <property type="match status" value="1"/>
</dbReference>
<dbReference type="SUPFAM" id="SSF63380">
    <property type="entry name" value="Riboflavin synthase domain-like"/>
    <property type="match status" value="1"/>
</dbReference>
<proteinExistence type="predicted"/>
<dbReference type="PROSITE" id="PS51384">
    <property type="entry name" value="FAD_FR"/>
    <property type="match status" value="1"/>
</dbReference>
<keyword evidence="5" id="KW-0274">FAD</keyword>
<dbReference type="CDD" id="cd06196">
    <property type="entry name" value="FNR_like_1"/>
    <property type="match status" value="1"/>
</dbReference>
<evidence type="ECO:0000256" key="2">
    <source>
        <dbReference type="ARBA" id="ARBA00022630"/>
    </source>
</evidence>
<dbReference type="AlphaFoldDB" id="A0A1N7P1W1"/>
<keyword evidence="8" id="KW-0411">Iron-sulfur</keyword>
<evidence type="ECO:0000256" key="4">
    <source>
        <dbReference type="ARBA" id="ARBA00022723"/>
    </source>
</evidence>
<keyword evidence="7" id="KW-0408">Iron</keyword>
<keyword evidence="11" id="KW-1185">Reference proteome</keyword>
<evidence type="ECO:0000259" key="9">
    <source>
        <dbReference type="PROSITE" id="PS51384"/>
    </source>
</evidence>
<evidence type="ECO:0000256" key="5">
    <source>
        <dbReference type="ARBA" id="ARBA00022827"/>
    </source>
</evidence>
<protein>
    <submittedName>
        <fullName evidence="10">Ferredoxin-NADP reductase</fullName>
    </submittedName>
</protein>
<dbReference type="SUPFAM" id="SSF52343">
    <property type="entry name" value="Ferredoxin reductase-like, C-terminal NADP-linked domain"/>
    <property type="match status" value="1"/>
</dbReference>
<sequence>MNQKLNFMSYTVKITDILSLTHDVKMLKTEKPEGYDFKPGQATEVAINKKGWTDEKRPFTFTSLPQDDYLEFVIKSYRDHDGVTKEIEDLVEGDELIIDDSWGAIQYKGKGVFIAGGAGITPFISILRDLKSKGELNGNKLIFANKTSKDVIMESYFHEILGENFISILDQEKVEGHANGRVNMEFLKSKLDDFSQEFYVCGPQPMVESVSELLKQLGALPEGIPFEK</sequence>
<dbReference type="InterPro" id="IPR001433">
    <property type="entry name" value="OxRdtase_FAD/NAD-bd"/>
</dbReference>
<evidence type="ECO:0000313" key="11">
    <source>
        <dbReference type="Proteomes" id="UP000186026"/>
    </source>
</evidence>
<dbReference type="PANTHER" id="PTHR47354">
    <property type="entry name" value="NADH OXIDOREDUCTASE HCR"/>
    <property type="match status" value="1"/>
</dbReference>
<dbReference type="GO" id="GO:0046872">
    <property type="term" value="F:metal ion binding"/>
    <property type="evidence" value="ECO:0007669"/>
    <property type="project" value="UniProtKB-KW"/>
</dbReference>
<dbReference type="Gene3D" id="3.40.50.80">
    <property type="entry name" value="Nucleotide-binding domain of ferredoxin-NADP reductase (FNR) module"/>
    <property type="match status" value="1"/>
</dbReference>
<dbReference type="GO" id="GO:0051537">
    <property type="term" value="F:2 iron, 2 sulfur cluster binding"/>
    <property type="evidence" value="ECO:0007669"/>
    <property type="project" value="UniProtKB-KW"/>
</dbReference>
<feature type="domain" description="FAD-binding FR-type" evidence="9">
    <location>
        <begin position="7"/>
        <end position="108"/>
    </location>
</feature>
<dbReference type="GO" id="GO:0016491">
    <property type="term" value="F:oxidoreductase activity"/>
    <property type="evidence" value="ECO:0007669"/>
    <property type="project" value="UniProtKB-KW"/>
</dbReference>
<dbReference type="InterPro" id="IPR013112">
    <property type="entry name" value="FAD-bd_8"/>
</dbReference>
<dbReference type="STRING" id="529505.SAMN05421761_11358"/>
<keyword evidence="4" id="KW-0479">Metal-binding</keyword>
<name>A0A1N7P1W1_9BACT</name>
<evidence type="ECO:0000256" key="7">
    <source>
        <dbReference type="ARBA" id="ARBA00023004"/>
    </source>
</evidence>
<dbReference type="InterPro" id="IPR017938">
    <property type="entry name" value="Riboflavin_synthase-like_b-brl"/>
</dbReference>
<evidence type="ECO:0000313" key="10">
    <source>
        <dbReference type="EMBL" id="SIT04561.1"/>
    </source>
</evidence>
<evidence type="ECO:0000256" key="8">
    <source>
        <dbReference type="ARBA" id="ARBA00023014"/>
    </source>
</evidence>
<keyword evidence="3" id="KW-0001">2Fe-2S</keyword>
<dbReference type="Pfam" id="PF00175">
    <property type="entry name" value="NAD_binding_1"/>
    <property type="match status" value="1"/>
</dbReference>
<evidence type="ECO:0000256" key="1">
    <source>
        <dbReference type="ARBA" id="ARBA00001974"/>
    </source>
</evidence>
<accession>A0A1N7P1W1</accession>
<evidence type="ECO:0000256" key="6">
    <source>
        <dbReference type="ARBA" id="ARBA00023002"/>
    </source>
</evidence>
<dbReference type="InterPro" id="IPR050415">
    <property type="entry name" value="MRET"/>
</dbReference>
<dbReference type="InterPro" id="IPR017927">
    <property type="entry name" value="FAD-bd_FR_type"/>
</dbReference>
<dbReference type="PRINTS" id="PR00410">
    <property type="entry name" value="PHEHYDRXLASE"/>
</dbReference>
<keyword evidence="2" id="KW-0285">Flavoprotein</keyword>
<dbReference type="EMBL" id="FTOP01000013">
    <property type="protein sequence ID" value="SIT04561.1"/>
    <property type="molecule type" value="Genomic_DNA"/>
</dbReference>
<keyword evidence="6" id="KW-0560">Oxidoreductase</keyword>
<reference evidence="11" key="1">
    <citation type="submission" date="2017-01" db="EMBL/GenBank/DDBJ databases">
        <authorList>
            <person name="Varghese N."/>
            <person name="Submissions S."/>
        </authorList>
    </citation>
    <scope>NUCLEOTIDE SEQUENCE [LARGE SCALE GENOMIC DNA]</scope>
    <source>
        <strain evidence="11">DSM 46698</strain>
    </source>
</reference>